<sequence length="148" mass="16769">MNEEILFKGNEAFIACRYEEFVQLFSEAINHGPLNYVIYSKRSAAYACIQKFEKSLADAQKTMELKILTSINGTAESLDDPHESLKDVGNTTNELFISNFILLDPHVSQTKGRKKDDKGNDKATRVSTNDRILRGVEVAQIKKMKYSM</sequence>
<name>A0A7J7MTA1_9MAGN</name>
<comment type="caution">
    <text evidence="3">The sequence shown here is derived from an EMBL/GenBank/DDBJ whole genome shotgun (WGS) entry which is preliminary data.</text>
</comment>
<accession>A0A7J7MTA1</accession>
<evidence type="ECO:0000256" key="1">
    <source>
        <dbReference type="ARBA" id="ARBA00022737"/>
    </source>
</evidence>
<dbReference type="PANTHER" id="PTHR22904:SF533">
    <property type="entry name" value="HSP70-HSP90 ORGANIZING PROTEIN 3"/>
    <property type="match status" value="1"/>
</dbReference>
<dbReference type="AlphaFoldDB" id="A0A7J7MTA1"/>
<dbReference type="InterPro" id="IPR011990">
    <property type="entry name" value="TPR-like_helical_dom_sf"/>
</dbReference>
<gene>
    <name evidence="3" type="ORF">GIB67_014935</name>
</gene>
<dbReference type="OrthoDB" id="10038545at2759"/>
<dbReference type="SUPFAM" id="SSF48452">
    <property type="entry name" value="TPR-like"/>
    <property type="match status" value="1"/>
</dbReference>
<dbReference type="Gene3D" id="1.25.40.10">
    <property type="entry name" value="Tetratricopeptide repeat domain"/>
    <property type="match status" value="1"/>
</dbReference>
<protein>
    <submittedName>
        <fullName evidence="3">Uncharacterized protein</fullName>
    </submittedName>
</protein>
<evidence type="ECO:0000256" key="2">
    <source>
        <dbReference type="ARBA" id="ARBA00022803"/>
    </source>
</evidence>
<dbReference type="Proteomes" id="UP000541444">
    <property type="component" value="Unassembled WGS sequence"/>
</dbReference>
<keyword evidence="1" id="KW-0677">Repeat</keyword>
<keyword evidence="2" id="KW-0802">TPR repeat</keyword>
<dbReference type="EMBL" id="JACGCM010001237">
    <property type="protein sequence ID" value="KAF6158141.1"/>
    <property type="molecule type" value="Genomic_DNA"/>
</dbReference>
<evidence type="ECO:0000313" key="4">
    <source>
        <dbReference type="Proteomes" id="UP000541444"/>
    </source>
</evidence>
<evidence type="ECO:0000313" key="3">
    <source>
        <dbReference type="EMBL" id="KAF6158141.1"/>
    </source>
</evidence>
<dbReference type="GO" id="GO:0051879">
    <property type="term" value="F:Hsp90 protein binding"/>
    <property type="evidence" value="ECO:0007669"/>
    <property type="project" value="TreeGrafter"/>
</dbReference>
<reference evidence="3 4" key="1">
    <citation type="journal article" date="2020" name="IScience">
        <title>Genome Sequencing of the Endangered Kingdonia uniflora (Circaeasteraceae, Ranunculales) Reveals Potential Mechanisms of Evolutionary Specialization.</title>
        <authorList>
            <person name="Sun Y."/>
            <person name="Deng T."/>
            <person name="Zhang A."/>
            <person name="Moore M.J."/>
            <person name="Landis J.B."/>
            <person name="Lin N."/>
            <person name="Zhang H."/>
            <person name="Zhang X."/>
            <person name="Huang J."/>
            <person name="Zhang X."/>
            <person name="Sun H."/>
            <person name="Wang H."/>
        </authorList>
    </citation>
    <scope>NUCLEOTIDE SEQUENCE [LARGE SCALE GENOMIC DNA]</scope>
    <source>
        <strain evidence="3">TB1705</strain>
        <tissue evidence="3">Leaf</tissue>
    </source>
</reference>
<dbReference type="PANTHER" id="PTHR22904">
    <property type="entry name" value="TPR REPEAT CONTAINING PROTEIN"/>
    <property type="match status" value="1"/>
</dbReference>
<proteinExistence type="predicted"/>
<organism evidence="3 4">
    <name type="scientific">Kingdonia uniflora</name>
    <dbReference type="NCBI Taxonomy" id="39325"/>
    <lineage>
        <taxon>Eukaryota</taxon>
        <taxon>Viridiplantae</taxon>
        <taxon>Streptophyta</taxon>
        <taxon>Embryophyta</taxon>
        <taxon>Tracheophyta</taxon>
        <taxon>Spermatophyta</taxon>
        <taxon>Magnoliopsida</taxon>
        <taxon>Ranunculales</taxon>
        <taxon>Circaeasteraceae</taxon>
        <taxon>Kingdonia</taxon>
    </lineage>
</organism>
<keyword evidence="4" id="KW-1185">Reference proteome</keyword>